<keyword evidence="4" id="KW-1185">Reference proteome</keyword>
<organism evidence="3 4">
    <name type="scientific">Candidatus Hepatoplasma crinochetorum Av</name>
    <dbReference type="NCBI Taxonomy" id="1427984"/>
    <lineage>
        <taxon>Bacteria</taxon>
        <taxon>Bacillati</taxon>
        <taxon>Mycoplasmatota</taxon>
        <taxon>Mollicutes</taxon>
        <taxon>Candidatus Hepatoplasmataceae</taxon>
        <taxon>Candidatus Hepatoplasma</taxon>
    </lineage>
</organism>
<dbReference type="Proteomes" id="UP000019450">
    <property type="component" value="Chromosome"/>
</dbReference>
<evidence type="ECO:0000256" key="2">
    <source>
        <dbReference type="SAM" id="Phobius"/>
    </source>
</evidence>
<proteinExistence type="predicted"/>
<feature type="transmembrane region" description="Helical" evidence="2">
    <location>
        <begin position="69"/>
        <end position="91"/>
    </location>
</feature>
<protein>
    <submittedName>
        <fullName evidence="3">Uncharacterized protein</fullName>
    </submittedName>
</protein>
<sequence length="776" mass="90275">MTPQREVKDSLIFKDSDPKNKDEQAKVKNNTKKENIEPKKESEKKDDHSFYDKKDHSEQKNWFRRHLKLLIIILIIFIILLALGLGLGLGLSNKEEKSGIKFGDEYYTLEQIEELIIDNQNDPAQYETNYLKDNAVVWGYKVLIDKGLGSKKDLDSAENKADNQISDEKDTYRDQYGNDWKKEWNKNLLSLGFDTEDQYRNNLISESLLSSISTILSEDTYIYFDDSTDPLTKKYRSTLETPSSRYYGFNGDFNQQTIFYDDPVLNKTVINHQFLFDLYQKIYKPINYEDILIPFTFENPDREGLTSKTESFALTTENIDDVWVFLADLAVISYQNIYNTSIDDWEFLDFNNTDYSSAPTFTDSGVTSLSDSVSANSTVSLVLMEVYDNLISENYQSNEDFDNDTYNSSLMFSRYYAFFEEVGLEYRDVFKDIFAPSAETFPITNLNKYQYFIPGYGATTEIDPNDNVIWTYDSLPTTDQERYDYINQTFDGEYTDVYISNLTGQTGGNQVVAQVNKGFYAQVFDYSNLVDNTDRQIFYHLQIPTINHYNYDQTTGFTFSNVKSNITNDKIDNSTNIEEDYYLTQSIDGMHLVHDNVFNDQEESGISDAQVMLSYQLDQKLLQNNPDSISQLYQYQYDIIESYQSWLTTNAKDIIFNQYLNYLDQTYNPDGNEFTDQEKSALENGEDLDWELKADPNEILGQFYNQVFWNDISKTTTQVARSNDFFDKYGDIYLGDFDVANWNANLHNLLSYFSFEGNDFELKTIDQIYQSGNLSN</sequence>
<reference evidence="3 4" key="1">
    <citation type="journal article" date="2014" name="Genome Biol. Evol.">
        <title>Phylogenomics of "Candidatus Hepatoplasma crinochetorum," a Lineage of Mollicutes Associated with Noninsect Arthropods.</title>
        <authorList>
            <person name="Leclercq S."/>
            <person name="Dittmer J."/>
            <person name="Bouchon D."/>
            <person name="Cordaux R."/>
        </authorList>
    </citation>
    <scope>NUCLEOTIDE SEQUENCE [LARGE SCALE GENOMIC DNA]</scope>
    <source>
        <strain evidence="3 4">Av</strain>
    </source>
</reference>
<dbReference type="RefSeq" id="WP_025208876.1">
    <property type="nucleotide sequence ID" value="NZ_CP006932.1"/>
</dbReference>
<feature type="region of interest" description="Disordered" evidence="1">
    <location>
        <begin position="1"/>
        <end position="52"/>
    </location>
</feature>
<evidence type="ECO:0000313" key="4">
    <source>
        <dbReference type="Proteomes" id="UP000019450"/>
    </source>
</evidence>
<dbReference type="AlphaFoldDB" id="W8GG74"/>
<evidence type="ECO:0000256" key="1">
    <source>
        <dbReference type="SAM" id="MobiDB-lite"/>
    </source>
</evidence>
<dbReference type="KEGG" id="hcr:X271_00483"/>
<keyword evidence="2" id="KW-0812">Transmembrane</keyword>
<dbReference type="EMBL" id="CP006932">
    <property type="protein sequence ID" value="AHK22588.1"/>
    <property type="molecule type" value="Genomic_DNA"/>
</dbReference>
<gene>
    <name evidence="3" type="ORF">X271_00483</name>
</gene>
<dbReference type="STRING" id="1427984.X271_00483"/>
<evidence type="ECO:0000313" key="3">
    <source>
        <dbReference type="EMBL" id="AHK22588.1"/>
    </source>
</evidence>
<dbReference type="HOGENOM" id="CLU_360455_0_0_14"/>
<accession>W8GG74</accession>
<keyword evidence="2" id="KW-1133">Transmembrane helix</keyword>
<keyword evidence="2" id="KW-0472">Membrane</keyword>
<name>W8GG74_9MOLU</name>